<sequence length="776" mass="86638">MKKLPFTIIIFAFVFVSCKKTVIQADYNIVPLPQQISYTDDDAFELDGKTVISYPNGDEALERTARFLADYIKDFTSVQLPVKPDAQGKVIKLQSGLQNDNKDAYQLTVTQNSILVNGASDAGTFYGIQTLRKSIPVASDNKLVIFPAADIIDYPRFGYRGMHFDVGRHMFPVDFIKKYIDLLALHNINYFHWHLTDDQGWRIEIKKYPELTEVGSIRKETLVGHLLKDTPHKFDGKPYGGYYTQNEIKEIVKYAQDRFITIIPEIDMPGHMLAALKVYPELGCTGGPYEVATKWGVFEDVLCAGNEKTYEFLEGVFTEIAELFPSQYIHIGGDECPKTQWKECPKCQSMIHKLGLKADSEHSAETKLQGYVVSRVEKILKEKGREIIGWDEILDASVEPSAIIMSWRGTEGGIAAAKKQHKVIMVPHYNLYLDYNQGEDLSKEPLSIGEYLPVRKVYDYEPIPSELTKEEARYIIGPQGNLWTEYIETPAHAEYMLLPRLAALSEIQWVLPENKDYRSFLIRMDNMLGIYKKKGCNFAKHLYGITSDVNPSEDKSGTLLSLYTVGKGQIYYTTDGTTPTKESMPYTSPIKITSAGILKAVAVHPDTTSSIFEYKSGFNKATYKPIELLVPTNPKYTFNGAPGLVDCKYGAASYVDGNWVGFSGKTGLAAIIDLGEEKEISSVKAGTLSDTPNWIFAASGIKVSGSADGKNYNLLAEKNVDKPTKNTPIERVAIGVGFSPVKVRYVKVSLSSTIIPSWHDGSGVPGLLFVDEIEVN</sequence>
<dbReference type="CDD" id="cd06563">
    <property type="entry name" value="GH20_chitobiase-like"/>
    <property type="match status" value="1"/>
</dbReference>
<evidence type="ECO:0000313" key="11">
    <source>
        <dbReference type="Proteomes" id="UP000555103"/>
    </source>
</evidence>
<evidence type="ECO:0000256" key="4">
    <source>
        <dbReference type="ARBA" id="ARBA00022801"/>
    </source>
</evidence>
<feature type="domain" description="GH29D-like beta-sandwich" evidence="9">
    <location>
        <begin position="560"/>
        <end position="610"/>
    </location>
</feature>
<accession>A0A840CK64</accession>
<keyword evidence="5 10" id="KW-0326">Glycosidase</keyword>
<evidence type="ECO:0000259" key="8">
    <source>
        <dbReference type="Pfam" id="PF02838"/>
    </source>
</evidence>
<dbReference type="AlphaFoldDB" id="A0A840CK64"/>
<comment type="similarity">
    <text evidence="2">Belongs to the glycosyl hydrolase 20 family.</text>
</comment>
<dbReference type="InterPro" id="IPR029018">
    <property type="entry name" value="Hex-like_dom2"/>
</dbReference>
<evidence type="ECO:0000256" key="6">
    <source>
        <dbReference type="PIRSR" id="PIRSR625705-1"/>
    </source>
</evidence>
<dbReference type="PANTHER" id="PTHR22600">
    <property type="entry name" value="BETA-HEXOSAMINIDASE"/>
    <property type="match status" value="1"/>
</dbReference>
<dbReference type="InterPro" id="IPR015883">
    <property type="entry name" value="Glyco_hydro_20_cat"/>
</dbReference>
<dbReference type="InterPro" id="IPR017853">
    <property type="entry name" value="GH"/>
</dbReference>
<evidence type="ECO:0000313" key="10">
    <source>
        <dbReference type="EMBL" id="MBB4034418.1"/>
    </source>
</evidence>
<reference evidence="10 11" key="1">
    <citation type="submission" date="2020-08" db="EMBL/GenBank/DDBJ databases">
        <title>Genomic Encyclopedia of Type Strains, Phase IV (KMG-IV): sequencing the most valuable type-strain genomes for metagenomic binning, comparative biology and taxonomic classification.</title>
        <authorList>
            <person name="Goeker M."/>
        </authorList>
    </citation>
    <scope>NUCLEOTIDE SEQUENCE [LARGE SCALE GENOMIC DNA]</scope>
    <source>
        <strain evidence="10 11">DSM 104969</strain>
    </source>
</reference>
<dbReference type="SUPFAM" id="SSF51445">
    <property type="entry name" value="(Trans)glycosidases"/>
    <property type="match status" value="1"/>
</dbReference>
<evidence type="ECO:0000256" key="5">
    <source>
        <dbReference type="ARBA" id="ARBA00023295"/>
    </source>
</evidence>
<dbReference type="RefSeq" id="WP_183305357.1">
    <property type="nucleotide sequence ID" value="NZ_JACIEP010000001.1"/>
</dbReference>
<keyword evidence="11" id="KW-1185">Reference proteome</keyword>
<dbReference type="PRINTS" id="PR00738">
    <property type="entry name" value="GLHYDRLASE20"/>
</dbReference>
<dbReference type="InterPro" id="IPR025705">
    <property type="entry name" value="Beta_hexosaminidase_sua/sub"/>
</dbReference>
<name>A0A840CK64_9BACT</name>
<feature type="active site" description="Proton donor" evidence="6">
    <location>
        <position position="335"/>
    </location>
</feature>
<dbReference type="Pfam" id="PF00728">
    <property type="entry name" value="Glyco_hydro_20"/>
    <property type="match status" value="1"/>
</dbReference>
<dbReference type="Pfam" id="PF13290">
    <property type="entry name" value="CHB_HEX_C_1"/>
    <property type="match status" value="1"/>
</dbReference>
<dbReference type="Proteomes" id="UP000555103">
    <property type="component" value="Unassembled WGS sequence"/>
</dbReference>
<evidence type="ECO:0000256" key="1">
    <source>
        <dbReference type="ARBA" id="ARBA00001231"/>
    </source>
</evidence>
<comment type="caution">
    <text evidence="10">The sequence shown here is derived from an EMBL/GenBank/DDBJ whole genome shotgun (WGS) entry which is preliminary data.</text>
</comment>
<feature type="domain" description="Beta-hexosaminidase bacterial type N-terminal" evidence="8">
    <location>
        <begin position="27"/>
        <end position="154"/>
    </location>
</feature>
<keyword evidence="4 10" id="KW-0378">Hydrolase</keyword>
<dbReference type="InterPro" id="IPR059177">
    <property type="entry name" value="GH29D-like_dom"/>
</dbReference>
<gene>
    <name evidence="10" type="ORF">GGR21_000303</name>
</gene>
<evidence type="ECO:0000259" key="9">
    <source>
        <dbReference type="Pfam" id="PF13290"/>
    </source>
</evidence>
<dbReference type="SUPFAM" id="SSF49785">
    <property type="entry name" value="Galactose-binding domain-like"/>
    <property type="match status" value="1"/>
</dbReference>
<dbReference type="Pfam" id="PF02838">
    <property type="entry name" value="Glyco_hydro_20b"/>
    <property type="match status" value="1"/>
</dbReference>
<organism evidence="10 11">
    <name type="scientific">Dysgonomonas hofstadii</name>
    <dbReference type="NCBI Taxonomy" id="637886"/>
    <lineage>
        <taxon>Bacteria</taxon>
        <taxon>Pseudomonadati</taxon>
        <taxon>Bacteroidota</taxon>
        <taxon>Bacteroidia</taxon>
        <taxon>Bacteroidales</taxon>
        <taxon>Dysgonomonadaceae</taxon>
        <taxon>Dysgonomonas</taxon>
    </lineage>
</organism>
<dbReference type="Gene3D" id="2.60.120.260">
    <property type="entry name" value="Galactose-binding domain-like"/>
    <property type="match status" value="1"/>
</dbReference>
<dbReference type="InterPro" id="IPR015882">
    <property type="entry name" value="HEX_bac_N"/>
</dbReference>
<dbReference type="EMBL" id="JACIEP010000001">
    <property type="protein sequence ID" value="MBB4034418.1"/>
    <property type="molecule type" value="Genomic_DNA"/>
</dbReference>
<dbReference type="EC" id="3.2.1.52" evidence="3"/>
<proteinExistence type="inferred from homology"/>
<evidence type="ECO:0000256" key="3">
    <source>
        <dbReference type="ARBA" id="ARBA00012663"/>
    </source>
</evidence>
<dbReference type="PANTHER" id="PTHR22600:SF57">
    <property type="entry name" value="BETA-N-ACETYLHEXOSAMINIDASE"/>
    <property type="match status" value="1"/>
</dbReference>
<comment type="catalytic activity">
    <reaction evidence="1">
        <text>Hydrolysis of terminal non-reducing N-acetyl-D-hexosamine residues in N-acetyl-beta-D-hexosaminides.</text>
        <dbReference type="EC" id="3.2.1.52"/>
    </reaction>
</comment>
<dbReference type="PROSITE" id="PS51257">
    <property type="entry name" value="PROKAR_LIPOPROTEIN"/>
    <property type="match status" value="1"/>
</dbReference>
<evidence type="ECO:0000259" key="7">
    <source>
        <dbReference type="Pfam" id="PF00728"/>
    </source>
</evidence>
<dbReference type="GO" id="GO:0005975">
    <property type="term" value="P:carbohydrate metabolic process"/>
    <property type="evidence" value="ECO:0007669"/>
    <property type="project" value="InterPro"/>
</dbReference>
<dbReference type="GO" id="GO:0030203">
    <property type="term" value="P:glycosaminoglycan metabolic process"/>
    <property type="evidence" value="ECO:0007669"/>
    <property type="project" value="TreeGrafter"/>
</dbReference>
<feature type="domain" description="Glycoside hydrolase family 20 catalytic" evidence="7">
    <location>
        <begin position="157"/>
        <end position="510"/>
    </location>
</feature>
<dbReference type="InterPro" id="IPR008979">
    <property type="entry name" value="Galactose-bd-like_sf"/>
</dbReference>
<dbReference type="Gene3D" id="3.30.379.10">
    <property type="entry name" value="Chitobiase/beta-hexosaminidase domain 2-like"/>
    <property type="match status" value="1"/>
</dbReference>
<dbReference type="GO" id="GO:0004563">
    <property type="term" value="F:beta-N-acetylhexosaminidase activity"/>
    <property type="evidence" value="ECO:0007669"/>
    <property type="project" value="UniProtKB-EC"/>
</dbReference>
<protein>
    <recommendedName>
        <fullName evidence="3">beta-N-acetylhexosaminidase</fullName>
        <ecNumber evidence="3">3.2.1.52</ecNumber>
    </recommendedName>
</protein>
<dbReference type="SUPFAM" id="SSF55545">
    <property type="entry name" value="beta-N-acetylhexosaminidase-like domain"/>
    <property type="match status" value="1"/>
</dbReference>
<dbReference type="GO" id="GO:0016020">
    <property type="term" value="C:membrane"/>
    <property type="evidence" value="ECO:0007669"/>
    <property type="project" value="TreeGrafter"/>
</dbReference>
<dbReference type="Gene3D" id="3.20.20.80">
    <property type="entry name" value="Glycosidases"/>
    <property type="match status" value="1"/>
</dbReference>
<evidence type="ECO:0000256" key="2">
    <source>
        <dbReference type="ARBA" id="ARBA00006285"/>
    </source>
</evidence>